<keyword evidence="2" id="KW-1185">Reference proteome</keyword>
<feature type="non-terminal residue" evidence="1">
    <location>
        <position position="1"/>
    </location>
</feature>
<gene>
    <name evidence="1" type="ORF">EJB05_38522</name>
</gene>
<reference evidence="1 2" key="1">
    <citation type="journal article" date="2019" name="Sci. Rep.">
        <title>A high-quality genome of Eragrostis curvula grass provides insights into Poaceae evolution and supports new strategies to enhance forage quality.</title>
        <authorList>
            <person name="Carballo J."/>
            <person name="Santos B.A.C.M."/>
            <person name="Zappacosta D."/>
            <person name="Garbus I."/>
            <person name="Selva J.P."/>
            <person name="Gallo C.A."/>
            <person name="Diaz A."/>
            <person name="Albertini E."/>
            <person name="Caccamo M."/>
            <person name="Echenique V."/>
        </authorList>
    </citation>
    <scope>NUCLEOTIDE SEQUENCE [LARGE SCALE GENOMIC DNA]</scope>
    <source>
        <strain evidence="2">cv. Victoria</strain>
        <tissue evidence="1">Leaf</tissue>
    </source>
</reference>
<evidence type="ECO:0000313" key="1">
    <source>
        <dbReference type="EMBL" id="TVU15023.1"/>
    </source>
</evidence>
<comment type="caution">
    <text evidence="1">The sequence shown here is derived from an EMBL/GenBank/DDBJ whole genome shotgun (WGS) entry which is preliminary data.</text>
</comment>
<accession>A0A5J9TUF4</accession>
<dbReference type="EMBL" id="RWGY01000031">
    <property type="protein sequence ID" value="TVU15023.1"/>
    <property type="molecule type" value="Genomic_DNA"/>
</dbReference>
<dbReference type="AlphaFoldDB" id="A0A5J9TUF4"/>
<dbReference type="Gramene" id="TVU15023">
    <property type="protein sequence ID" value="TVU15023"/>
    <property type="gene ID" value="EJB05_38522"/>
</dbReference>
<dbReference type="Proteomes" id="UP000324897">
    <property type="component" value="Unassembled WGS sequence"/>
</dbReference>
<evidence type="ECO:0000313" key="2">
    <source>
        <dbReference type="Proteomes" id="UP000324897"/>
    </source>
</evidence>
<proteinExistence type="predicted"/>
<sequence>MGDALLSNQGVHCHVGYRDFGASLLCAVSATKQCWYEKEPLSDMLHYWPVPVVLMILRDHSVASSFAIGMSVDANSLQLANSYGNGGQGWIVICTVPTSDWSLEVHRIGLGSVQSMLNSFSQKVMQATISELIVFYLTQDQCLKAICFVTDVTPLSHETVTAMAATTRAACDNHGDISNCYAQHPIYYKMRTFIYGERVSECDADVDLEE</sequence>
<name>A0A5J9TUF4_9POAL</name>
<protein>
    <submittedName>
        <fullName evidence="1">Uncharacterized protein</fullName>
    </submittedName>
</protein>
<organism evidence="1 2">
    <name type="scientific">Eragrostis curvula</name>
    <name type="common">weeping love grass</name>
    <dbReference type="NCBI Taxonomy" id="38414"/>
    <lineage>
        <taxon>Eukaryota</taxon>
        <taxon>Viridiplantae</taxon>
        <taxon>Streptophyta</taxon>
        <taxon>Embryophyta</taxon>
        <taxon>Tracheophyta</taxon>
        <taxon>Spermatophyta</taxon>
        <taxon>Magnoliopsida</taxon>
        <taxon>Liliopsida</taxon>
        <taxon>Poales</taxon>
        <taxon>Poaceae</taxon>
        <taxon>PACMAD clade</taxon>
        <taxon>Chloridoideae</taxon>
        <taxon>Eragrostideae</taxon>
        <taxon>Eragrostidinae</taxon>
        <taxon>Eragrostis</taxon>
    </lineage>
</organism>